<dbReference type="EMBL" id="JAUSUL010000003">
    <property type="protein sequence ID" value="MDQ0316629.1"/>
    <property type="molecule type" value="Genomic_DNA"/>
</dbReference>
<dbReference type="PIRSF" id="PIRSF034285">
    <property type="entry name" value="UCP034285"/>
    <property type="match status" value="1"/>
</dbReference>
<dbReference type="InterPro" id="IPR027417">
    <property type="entry name" value="P-loop_NTPase"/>
</dbReference>
<feature type="region of interest" description="Disordered" evidence="1">
    <location>
        <begin position="266"/>
        <end position="295"/>
    </location>
</feature>
<name>A0AAE3VPU5_9HYPH</name>
<evidence type="ECO:0000256" key="1">
    <source>
        <dbReference type="SAM" id="MobiDB-lite"/>
    </source>
</evidence>
<dbReference type="SUPFAM" id="SSF52540">
    <property type="entry name" value="P-loop containing nucleoside triphosphate hydrolases"/>
    <property type="match status" value="1"/>
</dbReference>
<keyword evidence="3" id="KW-1185">Reference proteome</keyword>
<evidence type="ECO:0000313" key="3">
    <source>
        <dbReference type="Proteomes" id="UP001229244"/>
    </source>
</evidence>
<dbReference type="AlphaFoldDB" id="A0AAE3VPU5"/>
<proteinExistence type="predicted"/>
<dbReference type="InterPro" id="IPR017026">
    <property type="entry name" value="ImuA"/>
</dbReference>
<organism evidence="2 3">
    <name type="scientific">Amorphus orientalis</name>
    <dbReference type="NCBI Taxonomy" id="649198"/>
    <lineage>
        <taxon>Bacteria</taxon>
        <taxon>Pseudomonadati</taxon>
        <taxon>Pseudomonadota</taxon>
        <taxon>Alphaproteobacteria</taxon>
        <taxon>Hyphomicrobiales</taxon>
        <taxon>Amorphaceae</taxon>
        <taxon>Amorphus</taxon>
    </lineage>
</organism>
<dbReference type="Proteomes" id="UP001229244">
    <property type="component" value="Unassembled WGS sequence"/>
</dbReference>
<accession>A0AAE3VPU5</accession>
<sequence>MFGALLQTAPPVADMSWSILMAADPLADLRARIAGLEGRREALVPTDMRGNTAAARFSVDVLERLYPLGGPPEATVHDLACEAHRDAGALTGFAAALIARMGSERGGLVWISDGVTAGETGALYGPGLAAFGLDPGRLVSVTAKSAADALWAAEEALGVSGLAAVVAEIGGTPRALDLTATRRLALRAERQGTPLFLLRPAGPDVPSAARVRLRLKPRPSAADPHGLPVLGSPGFAVTLSRNRGGPTGAVDVELSPHDHRFHAVRAPHPVPLAAETADRPPRPGPAEILPLRTAS</sequence>
<protein>
    <submittedName>
        <fullName evidence="2">Protein ImuA</fullName>
    </submittedName>
</protein>
<reference evidence="2" key="1">
    <citation type="submission" date="2023-07" db="EMBL/GenBank/DDBJ databases">
        <title>Genomic Encyclopedia of Type Strains, Phase IV (KMG-IV): sequencing the most valuable type-strain genomes for metagenomic binning, comparative biology and taxonomic classification.</title>
        <authorList>
            <person name="Goeker M."/>
        </authorList>
    </citation>
    <scope>NUCLEOTIDE SEQUENCE</scope>
    <source>
        <strain evidence="2">DSM 21202</strain>
    </source>
</reference>
<gene>
    <name evidence="2" type="ORF">J2S73_003105</name>
</gene>
<comment type="caution">
    <text evidence="2">The sequence shown here is derived from an EMBL/GenBank/DDBJ whole genome shotgun (WGS) entry which is preliminary data.</text>
</comment>
<dbReference type="Gene3D" id="3.40.50.300">
    <property type="entry name" value="P-loop containing nucleotide triphosphate hydrolases"/>
    <property type="match status" value="1"/>
</dbReference>
<evidence type="ECO:0000313" key="2">
    <source>
        <dbReference type="EMBL" id="MDQ0316629.1"/>
    </source>
</evidence>